<dbReference type="InParanoid" id="A0A1E7FYW2"/>
<dbReference type="EMBL" id="KV784353">
    <property type="protein sequence ID" value="OEU23341.1"/>
    <property type="molecule type" value="Genomic_DNA"/>
</dbReference>
<reference evidence="2 3" key="1">
    <citation type="submission" date="2016-09" db="EMBL/GenBank/DDBJ databases">
        <title>Extensive genetic diversity and differential bi-allelic expression allows diatom success in the polar Southern Ocean.</title>
        <authorList>
            <consortium name="DOE Joint Genome Institute"/>
            <person name="Mock T."/>
            <person name="Otillar R.P."/>
            <person name="Strauss J."/>
            <person name="Dupont C."/>
            <person name="Frickenhaus S."/>
            <person name="Maumus F."/>
            <person name="Mcmullan M."/>
            <person name="Sanges R."/>
            <person name="Schmutz J."/>
            <person name="Toseland A."/>
            <person name="Valas R."/>
            <person name="Veluchamy A."/>
            <person name="Ward B.J."/>
            <person name="Allen A."/>
            <person name="Barry K."/>
            <person name="Falciatore A."/>
            <person name="Ferrante M."/>
            <person name="Fortunato A.E."/>
            <person name="Gloeckner G."/>
            <person name="Gruber A."/>
            <person name="Hipkin R."/>
            <person name="Janech M."/>
            <person name="Kroth P."/>
            <person name="Leese F."/>
            <person name="Lindquist E."/>
            <person name="Lyon B.R."/>
            <person name="Martin J."/>
            <person name="Mayer C."/>
            <person name="Parker M."/>
            <person name="Quesneville H."/>
            <person name="Raymond J."/>
            <person name="Uhlig C."/>
            <person name="Valentin K.U."/>
            <person name="Worden A.Z."/>
            <person name="Armbrust E.V."/>
            <person name="Bowler C."/>
            <person name="Green B."/>
            <person name="Moulton V."/>
            <person name="Van Oosterhout C."/>
            <person name="Grigoriev I."/>
        </authorList>
    </citation>
    <scope>NUCLEOTIDE SEQUENCE [LARGE SCALE GENOMIC DNA]</scope>
    <source>
        <strain evidence="2 3">CCMP1102</strain>
    </source>
</reference>
<proteinExistence type="predicted"/>
<feature type="region of interest" description="Disordered" evidence="1">
    <location>
        <begin position="33"/>
        <end position="107"/>
    </location>
</feature>
<keyword evidence="3" id="KW-1185">Reference proteome</keyword>
<feature type="compositionally biased region" description="Acidic residues" evidence="1">
    <location>
        <begin position="52"/>
        <end position="97"/>
    </location>
</feature>
<dbReference type="AlphaFoldDB" id="A0A1E7FYW2"/>
<evidence type="ECO:0000256" key="1">
    <source>
        <dbReference type="SAM" id="MobiDB-lite"/>
    </source>
</evidence>
<sequence>MSKKYSLLALTNTYPVNRSDVFVNERCLLRDIETTSKEQKAKDRKQRVGAMEDNDTSDDGDDDERSLAMDDNDTSDDDDDERSLAMEDNDTSDDDDERSQASIEREQAADERCAKLITVLQRKGEFSNRTRNKTDALVQSFLHYLEADIYDMLCERGIDSCYYSAEDTEAKIETAIRFFPNVLSSSLSQDVAWDAEEPGEFVPLTYPNLHPIHRIINIRDYGVNFYCNYRGAPFIMLFVRLAIEFDQFTEELRGGLLCENIDGSNVLQSLMSSSNLLFGRDHNRLVDETFLEVLIQLRRIGLLTKEDIRRYGLLNRLLTSNYYFAENRFRFLVEWDPSAVREANNSGSLPLHNCNKYNKDNHNFVERFQLVFEYGIRYYPKKIGISLLFKKDSNGITPFQVACSNIAHGITSFQIDNSNVGYEDTMKAIEDSLGSNTAGPYNVVDALITAAIDEHVHLDCVYLLLRREPNVLENIDSVLDTDG</sequence>
<protein>
    <submittedName>
        <fullName evidence="2">Uncharacterized protein</fullName>
    </submittedName>
</protein>
<name>A0A1E7FYW2_9STRA</name>
<evidence type="ECO:0000313" key="2">
    <source>
        <dbReference type="EMBL" id="OEU23341.1"/>
    </source>
</evidence>
<dbReference type="Proteomes" id="UP000095751">
    <property type="component" value="Unassembled WGS sequence"/>
</dbReference>
<gene>
    <name evidence="2" type="ORF">FRACYDRAFT_233513</name>
</gene>
<accession>A0A1E7FYW2</accession>
<dbReference type="KEGG" id="fcy:FRACYDRAFT_233513"/>
<evidence type="ECO:0000313" key="3">
    <source>
        <dbReference type="Proteomes" id="UP000095751"/>
    </source>
</evidence>
<organism evidence="2 3">
    <name type="scientific">Fragilariopsis cylindrus CCMP1102</name>
    <dbReference type="NCBI Taxonomy" id="635003"/>
    <lineage>
        <taxon>Eukaryota</taxon>
        <taxon>Sar</taxon>
        <taxon>Stramenopiles</taxon>
        <taxon>Ochrophyta</taxon>
        <taxon>Bacillariophyta</taxon>
        <taxon>Bacillariophyceae</taxon>
        <taxon>Bacillariophycidae</taxon>
        <taxon>Bacillariales</taxon>
        <taxon>Bacillariaceae</taxon>
        <taxon>Fragilariopsis</taxon>
    </lineage>
</organism>